<dbReference type="EMBL" id="JACHLI010000003">
    <property type="protein sequence ID" value="MBB4862163.1"/>
    <property type="molecule type" value="Genomic_DNA"/>
</dbReference>
<accession>A0A7W7NYX5</accession>
<organism evidence="1 2">
    <name type="scientific">Pseudomonas nitroreducens</name>
    <dbReference type="NCBI Taxonomy" id="46680"/>
    <lineage>
        <taxon>Bacteria</taxon>
        <taxon>Pseudomonadati</taxon>
        <taxon>Pseudomonadota</taxon>
        <taxon>Gammaproteobacteria</taxon>
        <taxon>Pseudomonadales</taxon>
        <taxon>Pseudomonadaceae</taxon>
        <taxon>Pseudomonas</taxon>
    </lineage>
</organism>
<sequence>MHEFMLAKDVLEACFAHLDCECMLEQDTTLTVRLMALDTREMLLSAAHIQPEHWANVTAVAGLALTLRRTLALTGVGSTPRVPQ</sequence>
<dbReference type="InterPro" id="IPR012448">
    <property type="entry name" value="DUF1652"/>
</dbReference>
<evidence type="ECO:0000313" key="2">
    <source>
        <dbReference type="Proteomes" id="UP000566995"/>
    </source>
</evidence>
<name>A0A7W7NYX5_PSENT</name>
<dbReference type="Proteomes" id="UP000566995">
    <property type="component" value="Unassembled WGS sequence"/>
</dbReference>
<dbReference type="RefSeq" id="WP_184586391.1">
    <property type="nucleotide sequence ID" value="NZ_JACHLI010000003.1"/>
</dbReference>
<proteinExistence type="predicted"/>
<evidence type="ECO:0000313" key="1">
    <source>
        <dbReference type="EMBL" id="MBB4862163.1"/>
    </source>
</evidence>
<protein>
    <recommendedName>
        <fullName evidence="3">DUF1652 domain-containing protein</fullName>
    </recommendedName>
</protein>
<comment type="caution">
    <text evidence="1">The sequence shown here is derived from an EMBL/GenBank/DDBJ whole genome shotgun (WGS) entry which is preliminary data.</text>
</comment>
<gene>
    <name evidence="1" type="ORF">HNP46_001001</name>
</gene>
<dbReference type="Pfam" id="PF07865">
    <property type="entry name" value="DUF1652"/>
    <property type="match status" value="1"/>
</dbReference>
<reference evidence="1 2" key="1">
    <citation type="submission" date="2020-08" db="EMBL/GenBank/DDBJ databases">
        <title>Functional genomics of gut bacteria from endangered species of beetles.</title>
        <authorList>
            <person name="Carlos-Shanley C."/>
        </authorList>
    </citation>
    <scope>NUCLEOTIDE SEQUENCE [LARGE SCALE GENOMIC DNA]</scope>
    <source>
        <strain evidence="1 2">S00179</strain>
    </source>
</reference>
<dbReference type="AlphaFoldDB" id="A0A7W7NYX5"/>
<evidence type="ECO:0008006" key="3">
    <source>
        <dbReference type="Google" id="ProtNLM"/>
    </source>
</evidence>